<accession>A0ABD0TLU5</accession>
<evidence type="ECO:0000256" key="14">
    <source>
        <dbReference type="ARBA" id="ARBA00023242"/>
    </source>
</evidence>
<dbReference type="GO" id="GO:0008270">
    <property type="term" value="F:zinc ion binding"/>
    <property type="evidence" value="ECO:0007669"/>
    <property type="project" value="UniProtKB-KW"/>
</dbReference>
<evidence type="ECO:0000256" key="1">
    <source>
        <dbReference type="ARBA" id="ARBA00004123"/>
    </source>
</evidence>
<protein>
    <recommendedName>
        <fullName evidence="17">C2H2-type domain-containing protein</fullName>
    </recommendedName>
</protein>
<keyword evidence="12" id="KW-0010">Activator</keyword>
<keyword evidence="6" id="KW-0677">Repeat</keyword>
<dbReference type="PANTHER" id="PTHR23235:SF42">
    <property type="entry name" value="EARLY GROWTH RESPONSE PROTEIN 1"/>
    <property type="match status" value="1"/>
</dbReference>
<keyword evidence="7 15" id="KW-0863">Zinc-finger</keyword>
<keyword evidence="8" id="KW-0862">Zinc</keyword>
<dbReference type="PANTHER" id="PTHR23235">
    <property type="entry name" value="KRUEPPEL-LIKE TRANSCRIPTION FACTOR"/>
    <property type="match status" value="1"/>
</dbReference>
<gene>
    <name evidence="18" type="ORF">ABMA28_012152</name>
</gene>
<dbReference type="GO" id="GO:0005737">
    <property type="term" value="C:cytoplasm"/>
    <property type="evidence" value="ECO:0007669"/>
    <property type="project" value="UniProtKB-SubCell"/>
</dbReference>
<evidence type="ECO:0000256" key="10">
    <source>
        <dbReference type="ARBA" id="ARBA00023108"/>
    </source>
</evidence>
<keyword evidence="10" id="KW-0090">Biological rhythms</keyword>
<keyword evidence="5" id="KW-0479">Metal-binding</keyword>
<evidence type="ECO:0000256" key="16">
    <source>
        <dbReference type="SAM" id="MobiDB-lite"/>
    </source>
</evidence>
<evidence type="ECO:0000256" key="8">
    <source>
        <dbReference type="ARBA" id="ARBA00022833"/>
    </source>
</evidence>
<dbReference type="Gene3D" id="3.30.160.60">
    <property type="entry name" value="Classic Zinc Finger"/>
    <property type="match status" value="3"/>
</dbReference>
<dbReference type="AlphaFoldDB" id="A0ABD0TLU5"/>
<dbReference type="PROSITE" id="PS50157">
    <property type="entry name" value="ZINC_FINGER_C2H2_2"/>
    <property type="match status" value="2"/>
</dbReference>
<evidence type="ECO:0000256" key="7">
    <source>
        <dbReference type="ARBA" id="ARBA00022771"/>
    </source>
</evidence>
<comment type="similarity">
    <text evidence="3">Belongs to the EGR C2H2-type zinc-finger protein family.</text>
</comment>
<dbReference type="PROSITE" id="PS00028">
    <property type="entry name" value="ZINC_FINGER_C2H2_1"/>
    <property type="match status" value="2"/>
</dbReference>
<evidence type="ECO:0000256" key="12">
    <source>
        <dbReference type="ARBA" id="ARBA00023159"/>
    </source>
</evidence>
<dbReference type="InterPro" id="IPR036236">
    <property type="entry name" value="Znf_C2H2_sf"/>
</dbReference>
<evidence type="ECO:0000259" key="17">
    <source>
        <dbReference type="PROSITE" id="PS50157"/>
    </source>
</evidence>
<organism evidence="18 19">
    <name type="scientific">Loxostege sticticalis</name>
    <name type="common">Beet webworm moth</name>
    <dbReference type="NCBI Taxonomy" id="481309"/>
    <lineage>
        <taxon>Eukaryota</taxon>
        <taxon>Metazoa</taxon>
        <taxon>Ecdysozoa</taxon>
        <taxon>Arthropoda</taxon>
        <taxon>Hexapoda</taxon>
        <taxon>Insecta</taxon>
        <taxon>Pterygota</taxon>
        <taxon>Neoptera</taxon>
        <taxon>Endopterygota</taxon>
        <taxon>Lepidoptera</taxon>
        <taxon>Glossata</taxon>
        <taxon>Ditrysia</taxon>
        <taxon>Pyraloidea</taxon>
        <taxon>Crambidae</taxon>
        <taxon>Pyraustinae</taxon>
        <taxon>Loxostege</taxon>
    </lineage>
</organism>
<evidence type="ECO:0000256" key="5">
    <source>
        <dbReference type="ARBA" id="ARBA00022723"/>
    </source>
</evidence>
<dbReference type="GO" id="GO:0048511">
    <property type="term" value="P:rhythmic process"/>
    <property type="evidence" value="ECO:0007669"/>
    <property type="project" value="UniProtKB-KW"/>
</dbReference>
<evidence type="ECO:0000256" key="3">
    <source>
        <dbReference type="ARBA" id="ARBA00005682"/>
    </source>
</evidence>
<keyword evidence="4" id="KW-0963">Cytoplasm</keyword>
<evidence type="ECO:0000256" key="11">
    <source>
        <dbReference type="ARBA" id="ARBA00023125"/>
    </source>
</evidence>
<dbReference type="EMBL" id="JBEDNZ010000003">
    <property type="protein sequence ID" value="KAL0850319.1"/>
    <property type="molecule type" value="Genomic_DNA"/>
</dbReference>
<evidence type="ECO:0000256" key="2">
    <source>
        <dbReference type="ARBA" id="ARBA00004496"/>
    </source>
</evidence>
<keyword evidence="14" id="KW-0539">Nucleus</keyword>
<dbReference type="FunFam" id="3.30.160.60:FF:000630">
    <property type="entry name" value="Zinc finger protein 180"/>
    <property type="match status" value="1"/>
</dbReference>
<dbReference type="Proteomes" id="UP001549921">
    <property type="component" value="Unassembled WGS sequence"/>
</dbReference>
<reference evidence="18 19" key="1">
    <citation type="submission" date="2024-06" db="EMBL/GenBank/DDBJ databases">
        <title>A chromosome-level genome assembly of beet webworm, Loxostege sticticalis.</title>
        <authorList>
            <person name="Zhang Y."/>
        </authorList>
    </citation>
    <scope>NUCLEOTIDE SEQUENCE [LARGE SCALE GENOMIC DNA]</scope>
    <source>
        <strain evidence="18">AQ028</strain>
        <tissue evidence="18">Male pupae</tissue>
    </source>
</reference>
<evidence type="ECO:0000256" key="15">
    <source>
        <dbReference type="PROSITE-ProRule" id="PRU00042"/>
    </source>
</evidence>
<proteinExistence type="inferred from homology"/>
<sequence length="215" mass="24409">MEEKDSLNFNQSKCRPSEIKLNRSGRPTNKNLIKFGPQPKSLVSQMLKRIKDNNCGDSTISLNALNRSQEKCLELENCNTYNNSSIPATIDPVISVPLTDVAKSTKNCKDNNNKIYPCDFPNCKYACKLSSNLVKHKRTHTSEKPYLCHQCSFRSNFINSLKVHQRIHTAEKPYGCKFCSYRCNSSSNLKKHCKHRHSNISTVGPEELSNVIPKT</sequence>
<dbReference type="SUPFAM" id="SSF57667">
    <property type="entry name" value="beta-beta-alpha zinc fingers"/>
    <property type="match status" value="2"/>
</dbReference>
<name>A0ABD0TLU5_LOXSC</name>
<keyword evidence="13" id="KW-0804">Transcription</keyword>
<evidence type="ECO:0000313" key="19">
    <source>
        <dbReference type="Proteomes" id="UP001549921"/>
    </source>
</evidence>
<feature type="domain" description="C2H2-type" evidence="17">
    <location>
        <begin position="116"/>
        <end position="145"/>
    </location>
</feature>
<keyword evidence="9" id="KW-0805">Transcription regulation</keyword>
<dbReference type="GO" id="GO:0005634">
    <property type="term" value="C:nucleus"/>
    <property type="evidence" value="ECO:0007669"/>
    <property type="project" value="UniProtKB-SubCell"/>
</dbReference>
<evidence type="ECO:0000256" key="4">
    <source>
        <dbReference type="ARBA" id="ARBA00022490"/>
    </source>
</evidence>
<dbReference type="GO" id="GO:0003677">
    <property type="term" value="F:DNA binding"/>
    <property type="evidence" value="ECO:0007669"/>
    <property type="project" value="UniProtKB-KW"/>
</dbReference>
<dbReference type="SMART" id="SM00355">
    <property type="entry name" value="ZnF_C2H2"/>
    <property type="match status" value="3"/>
</dbReference>
<evidence type="ECO:0000313" key="18">
    <source>
        <dbReference type="EMBL" id="KAL0850319.1"/>
    </source>
</evidence>
<evidence type="ECO:0000256" key="6">
    <source>
        <dbReference type="ARBA" id="ARBA00022737"/>
    </source>
</evidence>
<comment type="caution">
    <text evidence="18">The sequence shown here is derived from an EMBL/GenBank/DDBJ whole genome shotgun (WGS) entry which is preliminary data.</text>
</comment>
<dbReference type="FunFam" id="3.30.160.60:FF:000072">
    <property type="entry name" value="zinc finger protein 143 isoform X1"/>
    <property type="match status" value="1"/>
</dbReference>
<evidence type="ECO:0000256" key="9">
    <source>
        <dbReference type="ARBA" id="ARBA00023015"/>
    </source>
</evidence>
<keyword evidence="11" id="KW-0238">DNA-binding</keyword>
<dbReference type="InterPro" id="IPR013087">
    <property type="entry name" value="Znf_C2H2_type"/>
</dbReference>
<feature type="region of interest" description="Disordered" evidence="16">
    <location>
        <begin position="1"/>
        <end position="31"/>
    </location>
</feature>
<feature type="domain" description="C2H2-type" evidence="17">
    <location>
        <begin position="146"/>
        <end position="173"/>
    </location>
</feature>
<comment type="subcellular location">
    <subcellularLocation>
        <location evidence="2">Cytoplasm</location>
    </subcellularLocation>
    <subcellularLocation>
        <location evidence="1">Nucleus</location>
    </subcellularLocation>
</comment>
<evidence type="ECO:0000256" key="13">
    <source>
        <dbReference type="ARBA" id="ARBA00023163"/>
    </source>
</evidence>